<evidence type="ECO:0000256" key="6">
    <source>
        <dbReference type="PROSITE-ProRule" id="PRU00104"/>
    </source>
</evidence>
<dbReference type="InterPro" id="IPR000569">
    <property type="entry name" value="HECT_dom"/>
</dbReference>
<dbReference type="Gene3D" id="1.25.10.10">
    <property type="entry name" value="Leucine-rich Repeat Variant"/>
    <property type="match status" value="1"/>
</dbReference>
<comment type="catalytic activity">
    <reaction evidence="1">
        <text>S-ubiquitinyl-[E2 ubiquitin-conjugating enzyme]-L-cysteine + [acceptor protein]-L-lysine = [E2 ubiquitin-conjugating enzyme]-L-cysteine + N(6)-ubiquitinyl-[acceptor protein]-L-lysine.</text>
        <dbReference type="EC" id="2.3.2.26"/>
    </reaction>
</comment>
<accession>C4QWW6</accession>
<dbReference type="InterPro" id="IPR057948">
    <property type="entry name" value="TPR_TRIP12_N"/>
</dbReference>
<dbReference type="GO" id="GO:0061630">
    <property type="term" value="F:ubiquitin protein ligase activity"/>
    <property type="evidence" value="ECO:0007669"/>
    <property type="project" value="UniProtKB-EC"/>
</dbReference>
<dbReference type="SMART" id="SM00119">
    <property type="entry name" value="HECTc"/>
    <property type="match status" value="1"/>
</dbReference>
<dbReference type="KEGG" id="ppa:PAS_chr1-1_0363"/>
<dbReference type="InterPro" id="IPR011989">
    <property type="entry name" value="ARM-like"/>
</dbReference>
<dbReference type="Gene3D" id="3.30.2410.10">
    <property type="entry name" value="Hect, E3 ligase catalytic domain"/>
    <property type="match status" value="1"/>
</dbReference>
<dbReference type="Pfam" id="PF00632">
    <property type="entry name" value="HECT"/>
    <property type="match status" value="1"/>
</dbReference>
<evidence type="ECO:0000256" key="5">
    <source>
        <dbReference type="ARBA" id="ARBA00022786"/>
    </source>
</evidence>
<feature type="compositionally biased region" description="Acidic residues" evidence="7">
    <location>
        <begin position="1065"/>
        <end position="1080"/>
    </location>
</feature>
<dbReference type="Proteomes" id="UP000000314">
    <property type="component" value="Chromosome 1"/>
</dbReference>
<dbReference type="SUPFAM" id="SSF56204">
    <property type="entry name" value="Hect, E3 ligase catalytic domain"/>
    <property type="match status" value="1"/>
</dbReference>
<reference evidence="9 10" key="1">
    <citation type="journal article" date="2009" name="Nat. Biotechnol.">
        <title>Genome sequence of the recombinant protein production host Pichia pastoris.</title>
        <authorList>
            <person name="De Schutter K."/>
            <person name="Lin Y.C."/>
            <person name="Tiels P."/>
            <person name="Van Hecke A."/>
            <person name="Glinka S."/>
            <person name="Weber-Lehmann J."/>
            <person name="Rouze P."/>
            <person name="Van de Peer Y."/>
            <person name="Callewaert N."/>
        </authorList>
    </citation>
    <scope>NUCLEOTIDE SEQUENCE [LARGE SCALE GENOMIC DNA]</scope>
    <source>
        <strain evidence="10">GS115 / ATCC 20864</strain>
    </source>
</reference>
<keyword evidence="4" id="KW-0808">Transferase</keyword>
<feature type="region of interest" description="Disordered" evidence="7">
    <location>
        <begin position="1059"/>
        <end position="1080"/>
    </location>
</feature>
<evidence type="ECO:0000259" key="8">
    <source>
        <dbReference type="PROSITE" id="PS50237"/>
    </source>
</evidence>
<dbReference type="InterPro" id="IPR045322">
    <property type="entry name" value="HECTD1/TRIP12-like"/>
</dbReference>
<feature type="region of interest" description="Disordered" evidence="7">
    <location>
        <begin position="1258"/>
        <end position="1278"/>
    </location>
</feature>
<dbReference type="GeneID" id="8196625"/>
<dbReference type="InParanoid" id="C4QWW6"/>
<dbReference type="Pfam" id="PF25579">
    <property type="entry name" value="TPR_TRIP12_N"/>
    <property type="match status" value="1"/>
</dbReference>
<dbReference type="GO" id="GO:0016874">
    <property type="term" value="F:ligase activity"/>
    <property type="evidence" value="ECO:0007669"/>
    <property type="project" value="UniProtKB-KW"/>
</dbReference>
<keyword evidence="9" id="KW-0436">Ligase</keyword>
<dbReference type="EC" id="2.3.2.26" evidence="3"/>
<dbReference type="InterPro" id="IPR035983">
    <property type="entry name" value="Hect_E3_ubiquitin_ligase"/>
</dbReference>
<dbReference type="PANTHER" id="PTHR45670:SF1">
    <property type="entry name" value="E3 UBIQUITIN-PROTEIN LIGASE HECTD1"/>
    <property type="match status" value="1"/>
</dbReference>
<dbReference type="HOGENOM" id="CLU_000366_1_1_1"/>
<dbReference type="FunCoup" id="C4QWW6">
    <property type="interactions" value="1231"/>
</dbReference>
<dbReference type="SMR" id="C4QWW6"/>
<protein>
    <recommendedName>
        <fullName evidence="3">HECT-type E3 ubiquitin transferase</fullName>
        <ecNumber evidence="3">2.3.2.26</ecNumber>
    </recommendedName>
</protein>
<dbReference type="SUPFAM" id="SSF48371">
    <property type="entry name" value="ARM repeat"/>
    <property type="match status" value="1"/>
</dbReference>
<feature type="compositionally biased region" description="Polar residues" evidence="7">
    <location>
        <begin position="42"/>
        <end position="69"/>
    </location>
</feature>
<evidence type="ECO:0000313" key="10">
    <source>
        <dbReference type="Proteomes" id="UP000000314"/>
    </source>
</evidence>
<dbReference type="eggNOG" id="KOG0168">
    <property type="taxonomic scope" value="Eukaryota"/>
</dbReference>
<dbReference type="PANTHER" id="PTHR45670">
    <property type="entry name" value="E3 UBIQUITIN-PROTEIN LIGASE TRIP12"/>
    <property type="match status" value="1"/>
</dbReference>
<dbReference type="GO" id="GO:0000209">
    <property type="term" value="P:protein polyubiquitination"/>
    <property type="evidence" value="ECO:0007669"/>
    <property type="project" value="TreeGrafter"/>
</dbReference>
<feature type="region of interest" description="Disordered" evidence="7">
    <location>
        <begin position="109"/>
        <end position="132"/>
    </location>
</feature>
<keyword evidence="10" id="KW-1185">Reference proteome</keyword>
<evidence type="ECO:0000313" key="9">
    <source>
        <dbReference type="EMBL" id="CAY67739.1"/>
    </source>
</evidence>
<evidence type="ECO:0000256" key="2">
    <source>
        <dbReference type="ARBA" id="ARBA00006331"/>
    </source>
</evidence>
<dbReference type="OrthoDB" id="423283at2759"/>
<dbReference type="eggNOG" id="KOG0170">
    <property type="taxonomic scope" value="Eukaryota"/>
</dbReference>
<dbReference type="InterPro" id="IPR016024">
    <property type="entry name" value="ARM-type_fold"/>
</dbReference>
<feature type="region of interest" description="Disordered" evidence="7">
    <location>
        <begin position="1"/>
        <end position="69"/>
    </location>
</feature>
<dbReference type="Gene3D" id="3.30.2160.10">
    <property type="entry name" value="Hect, E3 ligase catalytic domain"/>
    <property type="match status" value="1"/>
</dbReference>
<feature type="compositionally biased region" description="Acidic residues" evidence="7">
    <location>
        <begin position="792"/>
        <end position="804"/>
    </location>
</feature>
<proteinExistence type="inferred from homology"/>
<evidence type="ECO:0000256" key="3">
    <source>
        <dbReference type="ARBA" id="ARBA00012485"/>
    </source>
</evidence>
<feature type="compositionally biased region" description="Basic and acidic residues" evidence="7">
    <location>
        <begin position="1258"/>
        <end position="1267"/>
    </location>
</feature>
<dbReference type="RefSeq" id="XP_002490020.1">
    <property type="nucleotide sequence ID" value="XM_002489975.1"/>
</dbReference>
<dbReference type="PROSITE" id="PS50237">
    <property type="entry name" value="HECT"/>
    <property type="match status" value="1"/>
</dbReference>
<organism evidence="9 10">
    <name type="scientific">Komagataella phaffii (strain GS115 / ATCC 20864)</name>
    <name type="common">Yeast</name>
    <name type="synonym">Pichia pastoris</name>
    <dbReference type="NCBI Taxonomy" id="644223"/>
    <lineage>
        <taxon>Eukaryota</taxon>
        <taxon>Fungi</taxon>
        <taxon>Dikarya</taxon>
        <taxon>Ascomycota</taxon>
        <taxon>Saccharomycotina</taxon>
        <taxon>Pichiomycetes</taxon>
        <taxon>Pichiales</taxon>
        <taxon>Pichiaceae</taxon>
        <taxon>Komagataella</taxon>
    </lineage>
</organism>
<feature type="compositionally biased region" description="Acidic residues" evidence="7">
    <location>
        <begin position="756"/>
        <end position="784"/>
    </location>
</feature>
<evidence type="ECO:0000256" key="7">
    <source>
        <dbReference type="SAM" id="MobiDB-lite"/>
    </source>
</evidence>
<evidence type="ECO:0000256" key="1">
    <source>
        <dbReference type="ARBA" id="ARBA00000885"/>
    </source>
</evidence>
<feature type="active site" description="Glycyl thioester intermediate" evidence="6">
    <location>
        <position position="1634"/>
    </location>
</feature>
<feature type="compositionally biased region" description="Basic and acidic residues" evidence="7">
    <location>
        <begin position="18"/>
        <end position="27"/>
    </location>
</feature>
<sequence>MSSDKEKLKHLKASKSPKWLDSKREDSSPNPRRSSDLAIPGSSINHTLPDNTDNSEASRNNGTKVKNSSDFGFISNLRRAFEGTQERQANGNGSDDIDVVEDQGRTVLQSGSSVNDSSHENDQNSSLLDDDIVTRNEDYGDEEDEDIGESRQDFRSMNQLRSMFPGSLVDILSRGPHVKINTLIDGLSERGDPYILLETLNELNETLLIMDLMMGRGFSVIKLCRSIVSIINDPLLQEQLELQLVACRCLYNLVELNPEFVHEVVYADAVLCLKLKLMDISYIDLAEQALQTMEIISRYQGRALLEDNCLEAVLQFLDFFTIHAQRKALSITANAFQSLSSRDIPIVESVFPTVQRIATEYTDPQCCESAWLTIARAVPKLINDPMLLERLIPVSLIQKLCALLPTCLGKSTSNSILSFRTCLKLINSLTLIASASPKISLNLIEECKIDKTFRTLLNNYLVSSNHKTQQTKAEDKLISDPSAPSTLDKSTIDSDAISIEALMAAPKELVTTLLKLLATLLPYLYVDPKSKNSHDVFANIGTYYVLSQTEAQQDINEKKIELYNASNGSVQLFIFHCFPVIINIYSSTVDYDIRRLVIITVLRMINICNSSALHQIATRSRVTNLLASIVIQSKDFISKSFSKSQTEETTDHSNNQIRPYALLHGALLILFHLTAKSSDAFLLKLEREGLYHDIGQLLDTLKHCYSAKGFNLSSENVDSKNFDESGGNSYMVGSQMSLDENNDFENAGDYQSQNFEQDESECQSENGDGDGDGDEDEDEDEGEGDGQQISDGGDDSEDMADDNDFSYSSRRLLGNVDYALSNNGTSSFTYRETLKALISLCTTIIEDYSYSKGDRTSQKSPHLLLLENVLARISNARLASKFSFAQWTEVWSDLRTALGENDESNISSYELTASTLVDSLLNLFSSSVGTQGTVCQYSFIKVFCSRYSSSPEDVPLVLLVNKLQEGVSRSESFEIVTSGVSTVGGFGGNLTGDIMSSKASSMAKQLKMMLISTDKRIPKSHRQIVLNIHAIATFRSIETFLKARMATFNRLRGNNSGFSALQDLTSDEDASNSSEEDNDSDYQLQFKINGEVIPKDATVYGAIYRSLQRSPDDSIDSKKIWSGLPHKVTYWKEKQSTESLPKSDFQISTNDTDEDGLYLLQDNFTYKILLLLKVLFELNQNAQTPAVSEALFLNFKVTAKLNRQLEEPLVVASGTLPMWCVHFTREFPFLFPLSTRSFFLKSVSFGYSRLIQHWQNRSNEENSRSDSDNGLQLGRPSRHKVRLSRKKLLQSSIKVLETYGDVPSILEIEYFGEEGTGLGPTLEFYANVSKEFTKNKLGMWRTSDKEAIYVSSKTGLFPRPIALDVNEIHKPLHLFKVLGIFVARSLLDSRIIDFEFNPFFFHTAKNMVLGVQEKLNRRVLLDRLDEIDPVLSKSLRYLLKFVEQYPNVPPDLRDSITVEDSPLSNLSLNYVLPGYPDIELTEDGADTEITHENLEDYIDEVLDYTLQYGIEQQVRSFIDGFSTVFPYSSLLIFSASELVKLFGNSSEDWSYDTVMASVHADHGYSIESAAVQNLIQLMSEFTKDEQRMFLQFLTGSPRLPIGGFKELKPQLTVVRKTTEDGLLPDNYLPSVMTCANYLKLPNYTNKEIMRQRIMQAIKEGAGAFLLS</sequence>
<feature type="domain" description="HECT" evidence="8">
    <location>
        <begin position="1298"/>
        <end position="1667"/>
    </location>
</feature>
<gene>
    <name evidence="9" type="ordered locus">PAS_chr1-1_0363</name>
</gene>
<dbReference type="OMA" id="FFTIHAQ"/>
<dbReference type="GO" id="GO:0043161">
    <property type="term" value="P:proteasome-mediated ubiquitin-dependent protein catabolic process"/>
    <property type="evidence" value="ECO:0007669"/>
    <property type="project" value="TreeGrafter"/>
</dbReference>
<dbReference type="STRING" id="644223.C4QWW6"/>
<dbReference type="CDD" id="cd00078">
    <property type="entry name" value="HECTc"/>
    <property type="match status" value="1"/>
</dbReference>
<evidence type="ECO:0000256" key="4">
    <source>
        <dbReference type="ARBA" id="ARBA00022679"/>
    </source>
</evidence>
<comment type="similarity">
    <text evidence="2">Belongs to the UPL family. K-HECT subfamily.</text>
</comment>
<dbReference type="EMBL" id="FN392319">
    <property type="protein sequence ID" value="CAY67739.1"/>
    <property type="molecule type" value="Genomic_DNA"/>
</dbReference>
<feature type="region of interest" description="Disordered" evidence="7">
    <location>
        <begin position="754"/>
        <end position="805"/>
    </location>
</feature>
<dbReference type="GO" id="GO:0016607">
    <property type="term" value="C:nuclear speck"/>
    <property type="evidence" value="ECO:0007669"/>
    <property type="project" value="TreeGrafter"/>
</dbReference>
<keyword evidence="5 6" id="KW-0833">Ubl conjugation pathway</keyword>
<dbReference type="Gene3D" id="3.90.1750.10">
    <property type="entry name" value="Hect, E3 ligase catalytic domains"/>
    <property type="match status" value="1"/>
</dbReference>
<name>C4QWW6_KOMPG</name>